<dbReference type="InParanoid" id="G0NCR7"/>
<gene>
    <name evidence="2" type="ORF">CAEBREN_01311</name>
</gene>
<dbReference type="eggNOG" id="ENOG502TKFZ">
    <property type="taxonomic scope" value="Eukaryota"/>
</dbReference>
<dbReference type="HOGENOM" id="CLU_061036_0_0_1"/>
<dbReference type="EMBL" id="GL379863">
    <property type="protein sequence ID" value="EGT57642.1"/>
    <property type="molecule type" value="Genomic_DNA"/>
</dbReference>
<name>G0NCR7_CAEBE</name>
<proteinExistence type="predicted"/>
<dbReference type="PANTHER" id="PTHR21503:SF8">
    <property type="entry name" value="F-BOX ASSOCIATED DOMAIN-CONTAINING PROTEIN-RELATED"/>
    <property type="match status" value="1"/>
</dbReference>
<evidence type="ECO:0000259" key="1">
    <source>
        <dbReference type="Pfam" id="PF07735"/>
    </source>
</evidence>
<dbReference type="AlphaFoldDB" id="G0NCR7"/>
<organism evidence="3">
    <name type="scientific">Caenorhabditis brenneri</name>
    <name type="common">Nematode worm</name>
    <dbReference type="NCBI Taxonomy" id="135651"/>
    <lineage>
        <taxon>Eukaryota</taxon>
        <taxon>Metazoa</taxon>
        <taxon>Ecdysozoa</taxon>
        <taxon>Nematoda</taxon>
        <taxon>Chromadorea</taxon>
        <taxon>Rhabditida</taxon>
        <taxon>Rhabditina</taxon>
        <taxon>Rhabditomorpha</taxon>
        <taxon>Rhabditoidea</taxon>
        <taxon>Rhabditidae</taxon>
        <taxon>Peloderinae</taxon>
        <taxon>Caenorhabditis</taxon>
    </lineage>
</organism>
<dbReference type="InterPro" id="IPR012885">
    <property type="entry name" value="F-box_Sdz-33"/>
</dbReference>
<protein>
    <recommendedName>
        <fullName evidence="1">Sdz-33 F-box domain-containing protein</fullName>
    </recommendedName>
</protein>
<reference evidence="3" key="1">
    <citation type="submission" date="2011-07" db="EMBL/GenBank/DDBJ databases">
        <authorList>
            <consortium name="Caenorhabditis brenneri Sequencing and Analysis Consortium"/>
            <person name="Wilson R.K."/>
        </authorList>
    </citation>
    <scope>NUCLEOTIDE SEQUENCE [LARGE SCALE GENOMIC DNA]</scope>
    <source>
        <strain evidence="3">PB2801</strain>
    </source>
</reference>
<evidence type="ECO:0000313" key="3">
    <source>
        <dbReference type="Proteomes" id="UP000008068"/>
    </source>
</evidence>
<keyword evidence="3" id="KW-1185">Reference proteome</keyword>
<sequence>MLSKKSHATAKVCLRHHKYHLWYDEDYSILLERKFETEDGHVLNLVLNDGARPLFPCQQWRIGNQEVPIKSTSIESNGSITTLTEVYCDNILDFAIETLQYLSRLLPRLSVTMELKAHDVDTFRRTMRSVESVGEIKEITVVESFRNRYPDPQDEYVKLVLEESQRVKQLAIRVRTSDNFEYPTSMPFNFDSVSINTAGWISREHFIKLFLSCKTVVLDRKNFNNEDLVAIFKSWTEGSRLEYFQFHGTFGFYHGKTLTEIVGELPGATAVRNAIVPTGSAFRVVTFGEDECFMIQQNDGEKRALVYIVYQTIMLSTNFQIGKDVDEHAARIEEVRHHLDENMEAEED</sequence>
<evidence type="ECO:0000313" key="2">
    <source>
        <dbReference type="EMBL" id="EGT57642.1"/>
    </source>
</evidence>
<dbReference type="Proteomes" id="UP000008068">
    <property type="component" value="Unassembled WGS sequence"/>
</dbReference>
<dbReference type="Pfam" id="PF07735">
    <property type="entry name" value="FBA_2"/>
    <property type="match status" value="1"/>
</dbReference>
<accession>G0NCR7</accession>
<dbReference type="OrthoDB" id="5910818at2759"/>
<dbReference type="PANTHER" id="PTHR21503">
    <property type="entry name" value="F-BOX-CONTAINING HYPOTHETICAL PROTEIN C.ELEGANS"/>
    <property type="match status" value="1"/>
</dbReference>
<feature type="domain" description="Sdz-33 F-box" evidence="1">
    <location>
        <begin position="186"/>
        <end position="246"/>
    </location>
</feature>